<dbReference type="Proteomes" id="UP000051861">
    <property type="component" value="Unassembled WGS sequence"/>
</dbReference>
<dbReference type="AlphaFoldDB" id="A0A0S7Y779"/>
<dbReference type="EMBL" id="LIZX01000008">
    <property type="protein sequence ID" value="KPJ70089.1"/>
    <property type="molecule type" value="Genomic_DNA"/>
</dbReference>
<comment type="caution">
    <text evidence="1">The sequence shown here is derived from an EMBL/GenBank/DDBJ whole genome shotgun (WGS) entry which is preliminary data.</text>
</comment>
<accession>A0A0S7Y779</accession>
<name>A0A0S7Y779_UNCSA</name>
<sequence length="161" mass="18652">MAEEIDRNKRKTLKKMLGLTGLLVAPLAFLDGCGALITMDSKSTWFRGFIYNYWQDDNGNGIVDDDSELKGEKSTFYPNERITITGAIKNRRGHELTTKVWNGVGKLIRKRTEKINSRLFGYDIEFNPGQLYKEEGGGHYIVEWYLDDNLIEKKEFRVLHR</sequence>
<gene>
    <name evidence="1" type="ORF">AMJ44_00820</name>
</gene>
<proteinExistence type="predicted"/>
<reference evidence="1 2" key="1">
    <citation type="journal article" date="2015" name="Microbiome">
        <title>Genomic resolution of linkages in carbon, nitrogen, and sulfur cycling among widespread estuary sediment bacteria.</title>
        <authorList>
            <person name="Baker B.J."/>
            <person name="Lazar C.S."/>
            <person name="Teske A.P."/>
            <person name="Dick G.J."/>
        </authorList>
    </citation>
    <scope>NUCLEOTIDE SEQUENCE [LARGE SCALE GENOMIC DNA]</scope>
    <source>
        <strain evidence="1">DG_54_3</strain>
    </source>
</reference>
<evidence type="ECO:0000313" key="1">
    <source>
        <dbReference type="EMBL" id="KPJ70089.1"/>
    </source>
</evidence>
<protein>
    <submittedName>
        <fullName evidence="1">Uncharacterized protein</fullName>
    </submittedName>
</protein>
<evidence type="ECO:0000313" key="2">
    <source>
        <dbReference type="Proteomes" id="UP000051861"/>
    </source>
</evidence>
<organism evidence="1 2">
    <name type="scientific">candidate division WOR-1 bacterium DG_54_3</name>
    <dbReference type="NCBI Taxonomy" id="1703775"/>
    <lineage>
        <taxon>Bacteria</taxon>
        <taxon>Bacillati</taxon>
        <taxon>Saganbacteria</taxon>
    </lineage>
</organism>